<sequence>MSVFMGSVEMKAEFQLKVLICNEISGRLMEESIHQLAFQSRSTPRYPGHSNKAWLVGVAIIITILVIITIITNSQSSEAKRCAGEECRSLRGTWGQRTTAPTLTRLLPSLPPSHHCHCHHQHHHHSCHLHRHVTAATPVTIISTTVTITATVIVT</sequence>
<accession>A0ACB0FJ21</accession>
<proteinExistence type="predicted"/>
<organism evidence="1 2">
    <name type="scientific">Rangifer tarandus platyrhynchus</name>
    <name type="common">Svalbard reindeer</name>
    <dbReference type="NCBI Taxonomy" id="3082113"/>
    <lineage>
        <taxon>Eukaryota</taxon>
        <taxon>Metazoa</taxon>
        <taxon>Chordata</taxon>
        <taxon>Craniata</taxon>
        <taxon>Vertebrata</taxon>
        <taxon>Euteleostomi</taxon>
        <taxon>Mammalia</taxon>
        <taxon>Eutheria</taxon>
        <taxon>Laurasiatheria</taxon>
        <taxon>Artiodactyla</taxon>
        <taxon>Ruminantia</taxon>
        <taxon>Pecora</taxon>
        <taxon>Cervidae</taxon>
        <taxon>Odocoileinae</taxon>
        <taxon>Rangifer</taxon>
    </lineage>
</organism>
<dbReference type="EMBL" id="OX596092">
    <property type="protein sequence ID" value="CAI9713078.1"/>
    <property type="molecule type" value="Genomic_DNA"/>
</dbReference>
<protein>
    <submittedName>
        <fullName evidence="1">Uncharacterized protein</fullName>
    </submittedName>
</protein>
<gene>
    <name evidence="1" type="ORF">MRATA1EN3_LOCUS24291</name>
</gene>
<dbReference type="Proteomes" id="UP001162501">
    <property type="component" value="Chromosome 8"/>
</dbReference>
<reference evidence="1" key="1">
    <citation type="submission" date="2023-05" db="EMBL/GenBank/DDBJ databases">
        <authorList>
            <consortium name="ELIXIR-Norway"/>
        </authorList>
    </citation>
    <scope>NUCLEOTIDE SEQUENCE</scope>
</reference>
<evidence type="ECO:0000313" key="1">
    <source>
        <dbReference type="EMBL" id="CAI9713078.1"/>
    </source>
</evidence>
<name>A0ACB0FJ21_RANTA</name>
<evidence type="ECO:0000313" key="2">
    <source>
        <dbReference type="Proteomes" id="UP001162501"/>
    </source>
</evidence>